<dbReference type="GO" id="GO:0005524">
    <property type="term" value="F:ATP binding"/>
    <property type="evidence" value="ECO:0007669"/>
    <property type="project" value="UniProtKB-UniRule"/>
</dbReference>
<dbReference type="InterPro" id="IPR012340">
    <property type="entry name" value="NA-bd_OB-fold"/>
</dbReference>
<dbReference type="InterPro" id="IPR005146">
    <property type="entry name" value="B3/B4_tRNA-bd"/>
</dbReference>
<evidence type="ECO:0000256" key="10">
    <source>
        <dbReference type="ARBA" id="ARBA00022842"/>
    </source>
</evidence>
<dbReference type="InterPro" id="IPR036690">
    <property type="entry name" value="Fdx_antiC-bd_sf"/>
</dbReference>
<dbReference type="GO" id="GO:0009328">
    <property type="term" value="C:phenylalanine-tRNA ligase complex"/>
    <property type="evidence" value="ECO:0007669"/>
    <property type="project" value="TreeGrafter"/>
</dbReference>
<dbReference type="Pfam" id="PF03483">
    <property type="entry name" value="B3_4"/>
    <property type="match status" value="1"/>
</dbReference>
<dbReference type="PANTHER" id="PTHR10947">
    <property type="entry name" value="PHENYLALANYL-TRNA SYNTHETASE BETA CHAIN AND LEUCINE-RICH REPEAT-CONTAINING PROTEIN 47"/>
    <property type="match status" value="1"/>
</dbReference>
<dbReference type="Gene3D" id="3.30.56.10">
    <property type="match status" value="2"/>
</dbReference>
<keyword evidence="21" id="KW-1185">Reference proteome</keyword>
<dbReference type="PANTHER" id="PTHR10947:SF0">
    <property type="entry name" value="PHENYLALANINE--TRNA LIGASE BETA SUBUNIT"/>
    <property type="match status" value="1"/>
</dbReference>
<evidence type="ECO:0000256" key="9">
    <source>
        <dbReference type="ARBA" id="ARBA00022840"/>
    </source>
</evidence>
<dbReference type="InterPro" id="IPR004532">
    <property type="entry name" value="Phe-tRNA-ligase_IIc_bsu_bact"/>
</dbReference>
<evidence type="ECO:0000256" key="1">
    <source>
        <dbReference type="ARBA" id="ARBA00004496"/>
    </source>
</evidence>
<evidence type="ECO:0000256" key="5">
    <source>
        <dbReference type="ARBA" id="ARBA00022555"/>
    </source>
</evidence>
<dbReference type="EMBL" id="SCFB01000004">
    <property type="protein sequence ID" value="RZI46401.1"/>
    <property type="molecule type" value="Genomic_DNA"/>
</dbReference>
<keyword evidence="4 15" id="KW-0963">Cytoplasm</keyword>
<dbReference type="InterPro" id="IPR033714">
    <property type="entry name" value="tRNA_bind_bactPheRS"/>
</dbReference>
<feature type="binding site" evidence="15">
    <location>
        <position position="453"/>
    </location>
    <ligand>
        <name>Mg(2+)</name>
        <dbReference type="ChEBI" id="CHEBI:18420"/>
        <note>shared with alpha subunit</note>
    </ligand>
</feature>
<dbReference type="InterPro" id="IPR002547">
    <property type="entry name" value="tRNA-bd_dom"/>
</dbReference>
<dbReference type="Gene3D" id="3.30.930.10">
    <property type="entry name" value="Bira Bifunctional Protein, Domain 2"/>
    <property type="match status" value="1"/>
</dbReference>
<evidence type="ECO:0000256" key="4">
    <source>
        <dbReference type="ARBA" id="ARBA00022490"/>
    </source>
</evidence>
<evidence type="ECO:0000313" key="21">
    <source>
        <dbReference type="Proteomes" id="UP000293550"/>
    </source>
</evidence>
<organism evidence="20 21">
    <name type="scientific">Candidatus Finniella inopinata</name>
    <dbReference type="NCBI Taxonomy" id="1696036"/>
    <lineage>
        <taxon>Bacteria</taxon>
        <taxon>Pseudomonadati</taxon>
        <taxon>Pseudomonadota</taxon>
        <taxon>Alphaproteobacteria</taxon>
        <taxon>Holosporales</taxon>
        <taxon>Candidatus Paracaedibacteraceae</taxon>
        <taxon>Candidatus Finniella</taxon>
    </lineage>
</organism>
<evidence type="ECO:0000256" key="15">
    <source>
        <dbReference type="HAMAP-Rule" id="MF_00283"/>
    </source>
</evidence>
<dbReference type="InterPro" id="IPR041616">
    <property type="entry name" value="PheRS_beta_core"/>
</dbReference>
<evidence type="ECO:0000259" key="19">
    <source>
        <dbReference type="PROSITE" id="PS51483"/>
    </source>
</evidence>
<dbReference type="Pfam" id="PF17759">
    <property type="entry name" value="tRNA_synthFbeta"/>
    <property type="match status" value="1"/>
</dbReference>
<dbReference type="FunFam" id="2.40.50.140:FF:000045">
    <property type="entry name" value="Phenylalanine--tRNA ligase beta subunit"/>
    <property type="match status" value="1"/>
</dbReference>
<dbReference type="NCBIfam" id="TIGR00472">
    <property type="entry name" value="pheT_bact"/>
    <property type="match status" value="1"/>
</dbReference>
<comment type="subunit">
    <text evidence="3 15">Tetramer of two alpha and two beta subunits.</text>
</comment>
<keyword evidence="11 16" id="KW-0694">RNA-binding</keyword>
<evidence type="ECO:0000256" key="11">
    <source>
        <dbReference type="ARBA" id="ARBA00022884"/>
    </source>
</evidence>
<dbReference type="SMART" id="SM00896">
    <property type="entry name" value="FDX-ACB"/>
    <property type="match status" value="1"/>
</dbReference>
<feature type="domain" description="B5" evidence="19">
    <location>
        <begin position="398"/>
        <end position="475"/>
    </location>
</feature>
<feature type="binding site" evidence="15">
    <location>
        <position position="459"/>
    </location>
    <ligand>
        <name>Mg(2+)</name>
        <dbReference type="ChEBI" id="CHEBI:18420"/>
        <note>shared with alpha subunit</note>
    </ligand>
</feature>
<dbReference type="SUPFAM" id="SSF50249">
    <property type="entry name" value="Nucleic acid-binding proteins"/>
    <property type="match status" value="1"/>
</dbReference>
<dbReference type="SMART" id="SM00873">
    <property type="entry name" value="B3_4"/>
    <property type="match status" value="1"/>
</dbReference>
<dbReference type="NCBIfam" id="NF045760">
    <property type="entry name" value="YtpR"/>
    <property type="match status" value="1"/>
</dbReference>
<dbReference type="SUPFAM" id="SSF56037">
    <property type="entry name" value="PheT/TilS domain"/>
    <property type="match status" value="1"/>
</dbReference>
<dbReference type="AlphaFoldDB" id="A0A4Q7DHJ4"/>
<dbReference type="SMART" id="SM00874">
    <property type="entry name" value="B5"/>
    <property type="match status" value="1"/>
</dbReference>
<evidence type="ECO:0000259" key="17">
    <source>
        <dbReference type="PROSITE" id="PS50886"/>
    </source>
</evidence>
<keyword evidence="7 15" id="KW-0479">Metal-binding</keyword>
<dbReference type="Pfam" id="PF03147">
    <property type="entry name" value="FDX-ACB"/>
    <property type="match status" value="1"/>
</dbReference>
<evidence type="ECO:0000256" key="13">
    <source>
        <dbReference type="ARBA" id="ARBA00023146"/>
    </source>
</evidence>
<dbReference type="InterPro" id="IPR005147">
    <property type="entry name" value="tRNA_synthase_B5-dom"/>
</dbReference>
<dbReference type="Gene3D" id="2.40.50.140">
    <property type="entry name" value="Nucleic acid-binding proteins"/>
    <property type="match status" value="1"/>
</dbReference>
<proteinExistence type="inferred from homology"/>
<evidence type="ECO:0000259" key="18">
    <source>
        <dbReference type="PROSITE" id="PS51447"/>
    </source>
</evidence>
<keyword evidence="9 15" id="KW-0067">ATP-binding</keyword>
<evidence type="ECO:0000256" key="16">
    <source>
        <dbReference type="PROSITE-ProRule" id="PRU00209"/>
    </source>
</evidence>
<keyword evidence="6 15" id="KW-0436">Ligase</keyword>
<keyword evidence="10 15" id="KW-0460">Magnesium</keyword>
<reference evidence="20 21" key="1">
    <citation type="submission" date="2018-10" db="EMBL/GenBank/DDBJ databases">
        <title>An updated phylogeny of the Alphaproteobacteria reveals that the parasitic Rickettsiales and Holosporales have independent origins.</title>
        <authorList>
            <person name="Munoz-Gomez S.A."/>
            <person name="Hess S."/>
            <person name="Burger G."/>
            <person name="Lang B.F."/>
            <person name="Susko E."/>
            <person name="Slamovits C.H."/>
            <person name="Roger A.J."/>
        </authorList>
    </citation>
    <scope>NUCLEOTIDE SEQUENCE [LARGE SCALE GENOMIC DNA]</scope>
    <source>
        <strain evidence="20">HOLO01</strain>
    </source>
</reference>
<dbReference type="InterPro" id="IPR045060">
    <property type="entry name" value="Phe-tRNA-ligase_IIc_bsu"/>
</dbReference>
<keyword evidence="5 16" id="KW-0820">tRNA-binding</keyword>
<dbReference type="SUPFAM" id="SSF55681">
    <property type="entry name" value="Class II aaRS and biotin synthetases"/>
    <property type="match status" value="1"/>
</dbReference>
<dbReference type="Proteomes" id="UP000293550">
    <property type="component" value="Unassembled WGS sequence"/>
</dbReference>
<dbReference type="Gene3D" id="3.50.40.10">
    <property type="entry name" value="Phenylalanyl-trna Synthetase, Chain B, domain 3"/>
    <property type="match status" value="1"/>
</dbReference>
<accession>A0A4Q7DHJ4</accession>
<dbReference type="SUPFAM" id="SSF54991">
    <property type="entry name" value="Anticodon-binding domain of PheRS"/>
    <property type="match status" value="1"/>
</dbReference>
<feature type="domain" description="TRNA-binding" evidence="17">
    <location>
        <begin position="39"/>
        <end position="149"/>
    </location>
</feature>
<keyword evidence="8 15" id="KW-0547">Nucleotide-binding</keyword>
<protein>
    <recommendedName>
        <fullName evidence="15">Phenylalanine--tRNA ligase beta subunit</fullName>
        <ecNumber evidence="15">6.1.1.20</ecNumber>
    </recommendedName>
    <alternativeName>
        <fullName evidence="15">Phenylalanyl-tRNA synthetase beta subunit</fullName>
        <shortName evidence="15">PheRS</shortName>
    </alternativeName>
</protein>
<dbReference type="HAMAP" id="MF_00283">
    <property type="entry name" value="Phe_tRNA_synth_beta1"/>
    <property type="match status" value="1"/>
</dbReference>
<dbReference type="InterPro" id="IPR009061">
    <property type="entry name" value="DNA-bd_dom_put_sf"/>
</dbReference>
<dbReference type="PROSITE" id="PS50886">
    <property type="entry name" value="TRBD"/>
    <property type="match status" value="1"/>
</dbReference>
<comment type="similarity">
    <text evidence="2 15">Belongs to the phenylalanyl-tRNA synthetase beta subunit family. Type 1 subfamily.</text>
</comment>
<evidence type="ECO:0000256" key="14">
    <source>
        <dbReference type="ARBA" id="ARBA00049255"/>
    </source>
</evidence>
<dbReference type="EC" id="6.1.1.20" evidence="15"/>
<evidence type="ECO:0000313" key="20">
    <source>
        <dbReference type="EMBL" id="RZI46401.1"/>
    </source>
</evidence>
<keyword evidence="13 15" id="KW-0030">Aminoacyl-tRNA synthetase</keyword>
<dbReference type="PROSITE" id="PS51447">
    <property type="entry name" value="FDX_ACB"/>
    <property type="match status" value="1"/>
</dbReference>
<evidence type="ECO:0000256" key="3">
    <source>
        <dbReference type="ARBA" id="ARBA00011209"/>
    </source>
</evidence>
<dbReference type="GO" id="GO:0000049">
    <property type="term" value="F:tRNA binding"/>
    <property type="evidence" value="ECO:0007669"/>
    <property type="project" value="UniProtKB-UniRule"/>
</dbReference>
<sequence>MKFTLSWLSDHLETSASMLEITNALVDLGLEVEGIENPSEKLAGFVVATVETADRHPDADRLSLCQVNDGQGELIQVVCGAKNVRAGMKVAFARVGTVIPATGQALKAGVIRGVESQGMLCSAEELLLAEESNGILDLQTDLPPGSSLAAALGLDDVVIEVSVTPNRADCFSVRGIARDLAAADLGVLKPLKKFSFASSKDCPIKVTLTDPACTYFNGCLIEGVTNGPSPDWLQKRLISVGQKPISALVDITNYLCFDLGQPLHAFDADKISSVLYVQPAKEGETLAALNDQTYTLTTGMTTVRDDRGILALAGVMGGESSACTSTTTRVFLEAAHFDALRIAQTGQALNLHTDARARFERGVDPEQIIRSLNAATHMILDICGGEASQPLKVGCPPENVHTTILTQKKLTSLTGDPHLTMNQAGKSLERLGLTIQSETLDTLTINTPSWRHDLQIEVDLIEEVLRLNGYQNISVTSLPIRPPCERIKPVDKVRQAFCQQGLDEILSWSFTDQTTSNFFGEGVELSAPLNQDMAVLRPSLLTGLLKAICYNQAKSQHNSTFFEIAHQFQKQNDRVHEENVAAGVRVQSTGDRHWLTPPRLVDIFDVKGDVHAVLDALGIQGYQVDASGPDYYHPGRKGTFKQGAKILAYFGEVHPTILKAFDLQGPVMGFEIFLDRLPALTARPPKPLTLSPYQAVTRDFAFVVPQSLSSDALIKTIQKADKTLIQGIQLFDLYQGDKVEAGKKSLGVEVKLQSLERTLTEEDLIAFTQNVTQLVEKHCGGVLRMAAC</sequence>
<gene>
    <name evidence="15" type="primary">pheT</name>
    <name evidence="20" type="ORF">EQU50_02075</name>
</gene>
<feature type="binding site" evidence="15">
    <location>
        <position position="462"/>
    </location>
    <ligand>
        <name>Mg(2+)</name>
        <dbReference type="ChEBI" id="CHEBI:18420"/>
        <note>shared with alpha subunit</note>
    </ligand>
</feature>
<dbReference type="Pfam" id="PF01588">
    <property type="entry name" value="tRNA_bind"/>
    <property type="match status" value="1"/>
</dbReference>
<evidence type="ECO:0000256" key="6">
    <source>
        <dbReference type="ARBA" id="ARBA00022598"/>
    </source>
</evidence>
<dbReference type="SUPFAM" id="SSF46955">
    <property type="entry name" value="Putative DNA-binding domain"/>
    <property type="match status" value="1"/>
</dbReference>
<dbReference type="RefSeq" id="WP_130153509.1">
    <property type="nucleotide sequence ID" value="NZ_SCFB01000004.1"/>
</dbReference>
<evidence type="ECO:0000256" key="2">
    <source>
        <dbReference type="ARBA" id="ARBA00008653"/>
    </source>
</evidence>
<evidence type="ECO:0000256" key="12">
    <source>
        <dbReference type="ARBA" id="ARBA00022917"/>
    </source>
</evidence>
<feature type="domain" description="FDX-ACB" evidence="18">
    <location>
        <begin position="691"/>
        <end position="784"/>
    </location>
</feature>
<dbReference type="OrthoDB" id="9805455at2"/>
<dbReference type="InterPro" id="IPR005121">
    <property type="entry name" value="Fdx_antiC-bd"/>
</dbReference>
<comment type="catalytic activity">
    <reaction evidence="14 15">
        <text>tRNA(Phe) + L-phenylalanine + ATP = L-phenylalanyl-tRNA(Phe) + AMP + diphosphate + H(+)</text>
        <dbReference type="Rhea" id="RHEA:19413"/>
        <dbReference type="Rhea" id="RHEA-COMP:9668"/>
        <dbReference type="Rhea" id="RHEA-COMP:9699"/>
        <dbReference type="ChEBI" id="CHEBI:15378"/>
        <dbReference type="ChEBI" id="CHEBI:30616"/>
        <dbReference type="ChEBI" id="CHEBI:33019"/>
        <dbReference type="ChEBI" id="CHEBI:58095"/>
        <dbReference type="ChEBI" id="CHEBI:78442"/>
        <dbReference type="ChEBI" id="CHEBI:78531"/>
        <dbReference type="ChEBI" id="CHEBI:456215"/>
        <dbReference type="EC" id="6.1.1.20"/>
    </reaction>
</comment>
<dbReference type="GO" id="GO:0006432">
    <property type="term" value="P:phenylalanyl-tRNA aminoacylation"/>
    <property type="evidence" value="ECO:0007669"/>
    <property type="project" value="UniProtKB-UniRule"/>
</dbReference>
<dbReference type="CDD" id="cd00769">
    <property type="entry name" value="PheRS_beta_core"/>
    <property type="match status" value="1"/>
</dbReference>
<dbReference type="InterPro" id="IPR045864">
    <property type="entry name" value="aa-tRNA-synth_II/BPL/LPL"/>
</dbReference>
<dbReference type="Pfam" id="PF03484">
    <property type="entry name" value="B5"/>
    <property type="match status" value="1"/>
</dbReference>
<dbReference type="Gene3D" id="3.30.70.380">
    <property type="entry name" value="Ferrodoxin-fold anticodon-binding domain"/>
    <property type="match status" value="1"/>
</dbReference>
<dbReference type="GO" id="GO:0000287">
    <property type="term" value="F:magnesium ion binding"/>
    <property type="evidence" value="ECO:0007669"/>
    <property type="project" value="UniProtKB-UniRule"/>
</dbReference>
<dbReference type="GO" id="GO:0004826">
    <property type="term" value="F:phenylalanine-tRNA ligase activity"/>
    <property type="evidence" value="ECO:0007669"/>
    <property type="project" value="UniProtKB-UniRule"/>
</dbReference>
<evidence type="ECO:0000256" key="8">
    <source>
        <dbReference type="ARBA" id="ARBA00022741"/>
    </source>
</evidence>
<comment type="caution">
    <text evidence="20">The sequence shown here is derived from an EMBL/GenBank/DDBJ whole genome shotgun (WGS) entry which is preliminary data.</text>
</comment>
<dbReference type="CDD" id="cd02796">
    <property type="entry name" value="tRNA_bind_bactPheRS"/>
    <property type="match status" value="1"/>
</dbReference>
<comment type="subcellular location">
    <subcellularLocation>
        <location evidence="1 15">Cytoplasm</location>
    </subcellularLocation>
</comment>
<feature type="binding site" evidence="15">
    <location>
        <position position="463"/>
    </location>
    <ligand>
        <name>Mg(2+)</name>
        <dbReference type="ChEBI" id="CHEBI:18420"/>
        <note>shared with alpha subunit</note>
    </ligand>
</feature>
<name>A0A4Q7DHJ4_9PROT</name>
<keyword evidence="12 15" id="KW-0648">Protein biosynthesis</keyword>
<dbReference type="InterPro" id="IPR020825">
    <property type="entry name" value="Phe-tRNA_synthase-like_B3/B4"/>
</dbReference>
<dbReference type="PROSITE" id="PS51483">
    <property type="entry name" value="B5"/>
    <property type="match status" value="1"/>
</dbReference>
<comment type="cofactor">
    <cofactor evidence="15">
        <name>Mg(2+)</name>
        <dbReference type="ChEBI" id="CHEBI:18420"/>
    </cofactor>
    <text evidence="15">Binds 2 magnesium ions per tetramer.</text>
</comment>
<evidence type="ECO:0000256" key="7">
    <source>
        <dbReference type="ARBA" id="ARBA00022723"/>
    </source>
</evidence>